<keyword evidence="2 5" id="KW-0808">Transferase</keyword>
<dbReference type="InterPro" id="IPR020616">
    <property type="entry name" value="Thiolase_N"/>
</dbReference>
<dbReference type="InterPro" id="IPR020613">
    <property type="entry name" value="Thiolase_CS"/>
</dbReference>
<dbReference type="Gene3D" id="3.40.47.10">
    <property type="match status" value="2"/>
</dbReference>
<feature type="domain" description="Thiolase N-terminal" evidence="6">
    <location>
        <begin position="4"/>
        <end position="262"/>
    </location>
</feature>
<dbReference type="AlphaFoldDB" id="A0A418XTI5"/>
<dbReference type="Pfam" id="PF00108">
    <property type="entry name" value="Thiolase_N"/>
    <property type="match status" value="1"/>
</dbReference>
<keyword evidence="9" id="KW-1185">Reference proteome</keyword>
<dbReference type="InterPro" id="IPR002155">
    <property type="entry name" value="Thiolase"/>
</dbReference>
<protein>
    <submittedName>
        <fullName evidence="8">Acetyl-CoA C-acetyltransferase</fullName>
    </submittedName>
</protein>
<feature type="active site" description="Proton acceptor" evidence="4">
    <location>
        <position position="378"/>
    </location>
</feature>
<dbReference type="InterPro" id="IPR020610">
    <property type="entry name" value="Thiolase_AS"/>
</dbReference>
<dbReference type="PANTHER" id="PTHR18919:SF107">
    <property type="entry name" value="ACETYL-COA ACETYLTRANSFERASE, CYTOSOLIC"/>
    <property type="match status" value="1"/>
</dbReference>
<dbReference type="Pfam" id="PF02803">
    <property type="entry name" value="Thiolase_C"/>
    <property type="match status" value="1"/>
</dbReference>
<dbReference type="PROSITE" id="PS00737">
    <property type="entry name" value="THIOLASE_2"/>
    <property type="match status" value="1"/>
</dbReference>
<feature type="active site" description="Proton acceptor" evidence="4">
    <location>
        <position position="348"/>
    </location>
</feature>
<evidence type="ECO:0000256" key="2">
    <source>
        <dbReference type="ARBA" id="ARBA00022679"/>
    </source>
</evidence>
<proteinExistence type="inferred from homology"/>
<gene>
    <name evidence="8" type="ORF">D3872_11585</name>
</gene>
<reference evidence="8 9" key="1">
    <citation type="submission" date="2018-09" db="EMBL/GenBank/DDBJ databases">
        <authorList>
            <person name="Zhu H."/>
        </authorList>
    </citation>
    <scope>NUCLEOTIDE SEQUENCE [LARGE SCALE GENOMIC DNA]</scope>
    <source>
        <strain evidence="8 9">K1S02-61</strain>
    </source>
</reference>
<feature type="domain" description="Thiolase C-terminal" evidence="7">
    <location>
        <begin position="269"/>
        <end position="391"/>
    </location>
</feature>
<dbReference type="GO" id="GO:0044281">
    <property type="term" value="P:small molecule metabolic process"/>
    <property type="evidence" value="ECO:0007669"/>
    <property type="project" value="UniProtKB-ARBA"/>
</dbReference>
<dbReference type="Proteomes" id="UP000284006">
    <property type="component" value="Unassembled WGS sequence"/>
</dbReference>
<evidence type="ECO:0000259" key="7">
    <source>
        <dbReference type="Pfam" id="PF02803"/>
    </source>
</evidence>
<accession>A0A418XTI5</accession>
<comment type="similarity">
    <text evidence="1 5">Belongs to the thiolase-like superfamily. Thiolase family.</text>
</comment>
<dbReference type="RefSeq" id="WP_119810910.1">
    <property type="nucleotide sequence ID" value="NZ_QYUP01000111.1"/>
</dbReference>
<dbReference type="SUPFAM" id="SSF53901">
    <property type="entry name" value="Thiolase-like"/>
    <property type="match status" value="2"/>
</dbReference>
<evidence type="ECO:0000256" key="1">
    <source>
        <dbReference type="ARBA" id="ARBA00010982"/>
    </source>
</evidence>
<dbReference type="InterPro" id="IPR016039">
    <property type="entry name" value="Thiolase-like"/>
</dbReference>
<keyword evidence="3 5" id="KW-0012">Acyltransferase</keyword>
<evidence type="ECO:0000256" key="3">
    <source>
        <dbReference type="ARBA" id="ARBA00023315"/>
    </source>
</evidence>
<evidence type="ECO:0000313" key="9">
    <source>
        <dbReference type="Proteomes" id="UP000284006"/>
    </source>
</evidence>
<comment type="caution">
    <text evidence="8">The sequence shown here is derived from an EMBL/GenBank/DDBJ whole genome shotgun (WGS) entry which is preliminary data.</text>
</comment>
<dbReference type="OrthoDB" id="8558405at2"/>
<dbReference type="PANTHER" id="PTHR18919">
    <property type="entry name" value="ACETYL-COA C-ACYLTRANSFERASE"/>
    <property type="match status" value="1"/>
</dbReference>
<dbReference type="CDD" id="cd00751">
    <property type="entry name" value="thiolase"/>
    <property type="match status" value="1"/>
</dbReference>
<dbReference type="PROSITE" id="PS00099">
    <property type="entry name" value="THIOLASE_3"/>
    <property type="match status" value="1"/>
</dbReference>
<dbReference type="PIRSF" id="PIRSF000429">
    <property type="entry name" value="Ac-CoA_Ac_transf"/>
    <property type="match status" value="1"/>
</dbReference>
<evidence type="ECO:0000313" key="8">
    <source>
        <dbReference type="EMBL" id="RJG15850.1"/>
    </source>
</evidence>
<sequence length="392" mass="40871">MEDVVIVAAGRTPVGKFGGTLSKIPASELGAHVIRALIARIGLDPATIDEVIMGQVLTAGVGQNPARQAAIKAGVPNMVPSYTLNKVCGSSLKATHLAAQAIKCGDASIVIAGGQENMSASPHVLNNSRDGIRMGDGKLVDTMIVDGLWDVYNQYHMGVTAENVAKKHEVTRAQQDEFALQSQLKAEEAQKAGKFKDEIIPVEIPSKKGPTVFDSDEYPKHGTTLESLSSLRPAFDKQGSVTAGNASGLNDGAAAVIMMSASKAKELGLKPLARIKAYASSGLDPTIMGMGPVSASQACLKKAGWTASDVDLMEINEAFAAQAIAVNREMGWDTSKINVNGGAIALGHPIGASGARVLVTLLYEMQRRDAKRGLASLCIGGGMGVALAVERD</sequence>
<name>A0A418XTI5_9BURK</name>
<evidence type="ECO:0000259" key="6">
    <source>
        <dbReference type="Pfam" id="PF00108"/>
    </source>
</evidence>
<dbReference type="EMBL" id="QYUP01000111">
    <property type="protein sequence ID" value="RJG15850.1"/>
    <property type="molecule type" value="Genomic_DNA"/>
</dbReference>
<dbReference type="NCBIfam" id="TIGR01930">
    <property type="entry name" value="AcCoA-C-Actrans"/>
    <property type="match status" value="1"/>
</dbReference>
<dbReference type="GO" id="GO:0003988">
    <property type="term" value="F:acetyl-CoA C-acyltransferase activity"/>
    <property type="evidence" value="ECO:0007669"/>
    <property type="project" value="UniProtKB-ARBA"/>
</dbReference>
<organism evidence="8 9">
    <name type="scientific">Massilia cavernae</name>
    <dbReference type="NCBI Taxonomy" id="2320864"/>
    <lineage>
        <taxon>Bacteria</taxon>
        <taxon>Pseudomonadati</taxon>
        <taxon>Pseudomonadota</taxon>
        <taxon>Betaproteobacteria</taxon>
        <taxon>Burkholderiales</taxon>
        <taxon>Oxalobacteraceae</taxon>
        <taxon>Telluria group</taxon>
        <taxon>Massilia</taxon>
    </lineage>
</organism>
<dbReference type="FunFam" id="3.40.47.10:FF:000010">
    <property type="entry name" value="Acetyl-CoA acetyltransferase (Thiolase)"/>
    <property type="match status" value="1"/>
</dbReference>
<evidence type="ECO:0000256" key="4">
    <source>
        <dbReference type="PIRSR" id="PIRSR000429-1"/>
    </source>
</evidence>
<evidence type="ECO:0000256" key="5">
    <source>
        <dbReference type="RuleBase" id="RU003557"/>
    </source>
</evidence>
<dbReference type="InterPro" id="IPR020617">
    <property type="entry name" value="Thiolase_C"/>
</dbReference>
<feature type="active site" description="Acyl-thioester intermediate" evidence="4">
    <location>
        <position position="88"/>
    </location>
</feature>